<sequence length="405" mass="47132">MKRLFFIIKDVWKLIVLFLLIIITFSYAMFQGGFVSWFLFYSFLPFGFYALALAFVPIQNFEVERVLTKNEFNAGESIEITLTIKRHTGFPLFYLIVEDKLGRELRLLKQRSSEKKLLFPRFQKKLTVHYLMRNLPRGEHFFQHVRLKTGDPLGLIEREVFIPLEDRILVYPAYEEITYRPFENHYDHGMTASNERVQRDTSMATGVREYQPGDRFSWINWKASAKRNDIMTKEFEQRKSHDVFILMDCTPESRFEIIVAFTASLVKAILRKGAQTGFLSSSSERVEFPIRGGDGQLQQILYHLAKVKDNSEVTVDIVLESENFLSQQNYNLMLVTSQLTKQLLEKASSYSSSKGNVTIFLMKKKGESPSNSELSLHQMAKARGIRMAMIHDERFTEAFSEVKRG</sequence>
<keyword evidence="4" id="KW-1185">Reference proteome</keyword>
<dbReference type="EMBL" id="PISD01000087">
    <property type="protein sequence ID" value="PKG25898.1"/>
    <property type="molecule type" value="Genomic_DNA"/>
</dbReference>
<feature type="transmembrane region" description="Helical" evidence="1">
    <location>
        <begin position="12"/>
        <end position="30"/>
    </location>
</feature>
<keyword evidence="1" id="KW-0472">Membrane</keyword>
<dbReference type="PANTHER" id="PTHR34351">
    <property type="entry name" value="SLR1927 PROTEIN-RELATED"/>
    <property type="match status" value="1"/>
</dbReference>
<name>A0A2N0Z8R1_9BACI</name>
<dbReference type="RefSeq" id="WP_066193117.1">
    <property type="nucleotide sequence ID" value="NZ_JAFDQP010000016.1"/>
</dbReference>
<organism evidence="3 4">
    <name type="scientific">Cytobacillus horneckiae</name>
    <dbReference type="NCBI Taxonomy" id="549687"/>
    <lineage>
        <taxon>Bacteria</taxon>
        <taxon>Bacillati</taxon>
        <taxon>Bacillota</taxon>
        <taxon>Bacilli</taxon>
        <taxon>Bacillales</taxon>
        <taxon>Bacillaceae</taxon>
        <taxon>Cytobacillus</taxon>
    </lineage>
</organism>
<dbReference type="AlphaFoldDB" id="A0A2N0Z8R1"/>
<protein>
    <submittedName>
        <fullName evidence="3">DUF58 domain-containing protein</fullName>
    </submittedName>
</protein>
<evidence type="ECO:0000313" key="4">
    <source>
        <dbReference type="Proteomes" id="UP000233343"/>
    </source>
</evidence>
<evidence type="ECO:0000313" key="3">
    <source>
        <dbReference type="EMBL" id="PKG25898.1"/>
    </source>
</evidence>
<dbReference type="PANTHER" id="PTHR34351:SF2">
    <property type="entry name" value="DUF58 DOMAIN-CONTAINING PROTEIN"/>
    <property type="match status" value="1"/>
</dbReference>
<dbReference type="Proteomes" id="UP000233343">
    <property type="component" value="Unassembled WGS sequence"/>
</dbReference>
<dbReference type="Pfam" id="PF01882">
    <property type="entry name" value="DUF58"/>
    <property type="match status" value="1"/>
</dbReference>
<proteinExistence type="predicted"/>
<comment type="caution">
    <text evidence="3">The sequence shown here is derived from an EMBL/GenBank/DDBJ whole genome shotgun (WGS) entry which is preliminary data.</text>
</comment>
<evidence type="ECO:0000256" key="1">
    <source>
        <dbReference type="SAM" id="Phobius"/>
    </source>
</evidence>
<evidence type="ECO:0000259" key="2">
    <source>
        <dbReference type="Pfam" id="PF01882"/>
    </source>
</evidence>
<keyword evidence="1" id="KW-1133">Transmembrane helix</keyword>
<gene>
    <name evidence="3" type="ORF">CWS20_26835</name>
</gene>
<dbReference type="InterPro" id="IPR002881">
    <property type="entry name" value="DUF58"/>
</dbReference>
<reference evidence="3 4" key="1">
    <citation type="journal article" date="2010" name="Int. J. Syst. Evol. Microbiol.">
        <title>Bacillus horneckiae sp. nov., isolated from a spacecraft-assembly clean room.</title>
        <authorList>
            <person name="Vaishampayan P."/>
            <person name="Probst A."/>
            <person name="Krishnamurthi S."/>
            <person name="Ghosh S."/>
            <person name="Osman S."/>
            <person name="McDowall A."/>
            <person name="Ruckmani A."/>
            <person name="Mayilraj S."/>
            <person name="Venkateswaran K."/>
        </authorList>
    </citation>
    <scope>NUCLEOTIDE SEQUENCE [LARGE SCALE GENOMIC DNA]</scope>
    <source>
        <strain evidence="4">1PO1SC</strain>
    </source>
</reference>
<feature type="transmembrane region" description="Helical" evidence="1">
    <location>
        <begin position="36"/>
        <end position="56"/>
    </location>
</feature>
<keyword evidence="1" id="KW-0812">Transmembrane</keyword>
<accession>A0A2N0Z8R1</accession>
<feature type="domain" description="DUF58" evidence="2">
    <location>
        <begin position="207"/>
        <end position="400"/>
    </location>
</feature>